<gene>
    <name evidence="2" type="primary">LOC107798353</name>
</gene>
<reference evidence="1" key="1">
    <citation type="journal article" date="2014" name="Nat. Commun.">
        <title>The tobacco genome sequence and its comparison with those of tomato and potato.</title>
        <authorList>
            <person name="Sierro N."/>
            <person name="Battey J.N."/>
            <person name="Ouadi S."/>
            <person name="Bakaher N."/>
            <person name="Bovet L."/>
            <person name="Willig A."/>
            <person name="Goepfert S."/>
            <person name="Peitsch M.C."/>
            <person name="Ivanov N.V."/>
        </authorList>
    </citation>
    <scope>NUCLEOTIDE SEQUENCE [LARGE SCALE GENOMIC DNA]</scope>
</reference>
<reference evidence="2" key="2">
    <citation type="submission" date="2025-08" db="UniProtKB">
        <authorList>
            <consortium name="RefSeq"/>
        </authorList>
    </citation>
    <scope>IDENTIFICATION</scope>
    <source>
        <tissue evidence="2">Leaf</tissue>
    </source>
</reference>
<keyword evidence="1" id="KW-1185">Reference proteome</keyword>
<organism evidence="1 2">
    <name type="scientific">Nicotiana tabacum</name>
    <name type="common">Common tobacco</name>
    <dbReference type="NCBI Taxonomy" id="4097"/>
    <lineage>
        <taxon>Eukaryota</taxon>
        <taxon>Viridiplantae</taxon>
        <taxon>Streptophyta</taxon>
        <taxon>Embryophyta</taxon>
        <taxon>Tracheophyta</taxon>
        <taxon>Spermatophyta</taxon>
        <taxon>Magnoliopsida</taxon>
        <taxon>eudicotyledons</taxon>
        <taxon>Gunneridae</taxon>
        <taxon>Pentapetalae</taxon>
        <taxon>asterids</taxon>
        <taxon>lamiids</taxon>
        <taxon>Solanales</taxon>
        <taxon>Solanaceae</taxon>
        <taxon>Nicotianoideae</taxon>
        <taxon>Nicotianeae</taxon>
        <taxon>Nicotiana</taxon>
    </lineage>
</organism>
<dbReference type="RefSeq" id="XP_075092035.1">
    <property type="nucleotide sequence ID" value="XM_075235934.1"/>
</dbReference>
<protein>
    <submittedName>
        <fullName evidence="2">Uncharacterized protein LOC107798353</fullName>
    </submittedName>
</protein>
<dbReference type="Proteomes" id="UP000790787">
    <property type="component" value="Chromosome 17"/>
</dbReference>
<evidence type="ECO:0000313" key="2">
    <source>
        <dbReference type="RefSeq" id="XP_075092035.1"/>
    </source>
</evidence>
<accession>A0AC58T4A1</accession>
<sequence length="556" mass="63531">MKPPVEKTTHEEGIPSTSNYVVALKSSTIPGPCANRYGNPEVKARYSTHNGMPTVIFKASDYYGVMAEECRLTIVGFFDIVKEVWDSPIHENSMWRLQSKLKALSRRLSQWSKQDIWDIHQQVMIWEEKIQVLEELDIDNNTNHGRGDANKIHVEYVKWLGLQEALLKQKTQVKWFEDGDTNTSYFYSILRAKRRRLHLHRINNHTGKWIQKEDKIKKVAIKYFEALFNLPKPVLNSSILDCIPSCVSKEDNINLIVLPTEDEIKNTIFSLSAESSAGPDGYNGTFFQSCWDIIKYDIIAFVMKFFRGKPLTKFFSHSYLVLIPKVDTPSSFSEFRPISLTNFTNKVISKILALRLNPLLPSLISENQSGFVKDRLITENVQLAQEIIHSISQPNTGGNVVIKLDMDKTYDRMSSHFVTSVLQKFGFSEDWVDMILRLISNSWYSIIVNGIRTSFFTSSQGLKQGGPLSPSLFIIAAEVLSRSLNMLHSYDNFIPFSMSLNGPLINHLAYADDIVIFSSGSHRSIKLIMHQIKKYEQSSGQMVNKEKCFFLTAPKT</sequence>
<proteinExistence type="predicted"/>
<evidence type="ECO:0000313" key="1">
    <source>
        <dbReference type="Proteomes" id="UP000790787"/>
    </source>
</evidence>
<name>A0AC58T4A1_TOBAC</name>